<dbReference type="Gene3D" id="1.10.3210.10">
    <property type="entry name" value="Hypothetical protein af1432"/>
    <property type="match status" value="1"/>
</dbReference>
<evidence type="ECO:0000313" key="2">
    <source>
        <dbReference type="EMBL" id="MBC8431658.1"/>
    </source>
</evidence>
<accession>A0A8J6NZX5</accession>
<dbReference type="InterPro" id="IPR006674">
    <property type="entry name" value="HD_domain"/>
</dbReference>
<dbReference type="Pfam" id="PF01966">
    <property type="entry name" value="HD"/>
    <property type="match status" value="1"/>
</dbReference>
<dbReference type="PANTHER" id="PTHR35795:SF1">
    <property type="entry name" value="BIS(5'-NUCLEOSYL)-TETRAPHOSPHATASE, SYMMETRICAL"/>
    <property type="match status" value="1"/>
</dbReference>
<dbReference type="InterPro" id="IPR051094">
    <property type="entry name" value="Diverse_Catalytic_Enzymes"/>
</dbReference>
<dbReference type="EMBL" id="JACNIG010000162">
    <property type="protein sequence ID" value="MBC8431658.1"/>
    <property type="molecule type" value="Genomic_DNA"/>
</dbReference>
<feature type="domain" description="HD" evidence="1">
    <location>
        <begin position="24"/>
        <end position="140"/>
    </location>
</feature>
<dbReference type="InterPro" id="IPR003607">
    <property type="entry name" value="HD/PDEase_dom"/>
</dbReference>
<sequence length="180" mass="20167">MNPVDIIGEYYKPGSETYAMLLGHGKSVARKALDAAAKVPHLKPDITFIQEAAMLHDIAIFMTDAPELCCTGKYPYICHGYLGRELLENKGLFKHAMVCERHVGVGITAQEIRHHNLPLPARDMVPISIEEQIICFADKFFSKNGHSMETEKPVKEILGGLAHYGPDKVKTFESWIRLFS</sequence>
<evidence type="ECO:0000259" key="1">
    <source>
        <dbReference type="Pfam" id="PF01966"/>
    </source>
</evidence>
<dbReference type="SUPFAM" id="SSF109604">
    <property type="entry name" value="HD-domain/PDEase-like"/>
    <property type="match status" value="1"/>
</dbReference>
<dbReference type="AlphaFoldDB" id="A0A8J6NZX5"/>
<dbReference type="PANTHER" id="PTHR35795">
    <property type="entry name" value="SLR1885 PROTEIN"/>
    <property type="match status" value="1"/>
</dbReference>
<protein>
    <submittedName>
        <fullName evidence="2">Phosphohydrolase</fullName>
    </submittedName>
</protein>
<gene>
    <name evidence="2" type="ORF">H8D96_07030</name>
</gene>
<dbReference type="CDD" id="cd00077">
    <property type="entry name" value="HDc"/>
    <property type="match status" value="1"/>
</dbReference>
<organism evidence="2 3">
    <name type="scientific">Candidatus Desulfatibia vada</name>
    <dbReference type="NCBI Taxonomy" id="2841696"/>
    <lineage>
        <taxon>Bacteria</taxon>
        <taxon>Pseudomonadati</taxon>
        <taxon>Thermodesulfobacteriota</taxon>
        <taxon>Desulfobacteria</taxon>
        <taxon>Desulfobacterales</taxon>
        <taxon>Desulfobacterales incertae sedis</taxon>
        <taxon>Candidatus Desulfatibia</taxon>
    </lineage>
</organism>
<comment type="caution">
    <text evidence="2">The sequence shown here is derived from an EMBL/GenBank/DDBJ whole genome shotgun (WGS) entry which is preliminary data.</text>
</comment>
<proteinExistence type="predicted"/>
<reference evidence="2 3" key="1">
    <citation type="submission" date="2020-08" db="EMBL/GenBank/DDBJ databases">
        <title>Bridging the membrane lipid divide: bacteria of the FCB group superphylum have the potential to synthesize archaeal ether lipids.</title>
        <authorList>
            <person name="Villanueva L."/>
            <person name="Von Meijenfeldt F.A.B."/>
            <person name="Westbye A.B."/>
            <person name="Yadav S."/>
            <person name="Hopmans E.C."/>
            <person name="Dutilh B.E."/>
            <person name="Sinninghe Damste J.S."/>
        </authorList>
    </citation>
    <scope>NUCLEOTIDE SEQUENCE [LARGE SCALE GENOMIC DNA]</scope>
    <source>
        <strain evidence="2">NIOZ-UU17</strain>
    </source>
</reference>
<dbReference type="Proteomes" id="UP000605201">
    <property type="component" value="Unassembled WGS sequence"/>
</dbReference>
<name>A0A8J6NZX5_9BACT</name>
<evidence type="ECO:0000313" key="3">
    <source>
        <dbReference type="Proteomes" id="UP000605201"/>
    </source>
</evidence>